<gene>
    <name evidence="2" type="ORF">A3D44_00195</name>
</gene>
<evidence type="ECO:0000313" key="3">
    <source>
        <dbReference type="Proteomes" id="UP000178820"/>
    </source>
</evidence>
<proteinExistence type="predicted"/>
<dbReference type="STRING" id="1802207.A3D44_00195"/>
<keyword evidence="1" id="KW-0812">Transmembrane</keyword>
<feature type="transmembrane region" description="Helical" evidence="1">
    <location>
        <begin position="36"/>
        <end position="65"/>
    </location>
</feature>
<comment type="caution">
    <text evidence="2">The sequence shown here is derived from an EMBL/GenBank/DDBJ whole genome shotgun (WGS) entry which is preliminary data.</text>
</comment>
<dbReference type="Proteomes" id="UP000178820">
    <property type="component" value="Unassembled WGS sequence"/>
</dbReference>
<protein>
    <submittedName>
        <fullName evidence="2">Uncharacterized protein</fullName>
    </submittedName>
</protein>
<sequence length="77" mass="8474">MCYNQPIGVKNSVSVEPLSAVCGDRRGFLKGEAMDWWVILLICLAVVAFIVAAVVAHAVYTAWVICKVAQELFGRYL</sequence>
<name>A0A1G2I2D5_9BACT</name>
<accession>A0A1G2I2D5</accession>
<evidence type="ECO:0000313" key="2">
    <source>
        <dbReference type="EMBL" id="OGZ68972.1"/>
    </source>
</evidence>
<keyword evidence="1" id="KW-0472">Membrane</keyword>
<keyword evidence="1" id="KW-1133">Transmembrane helix</keyword>
<dbReference type="EMBL" id="MHOT01000016">
    <property type="protein sequence ID" value="OGZ68972.1"/>
    <property type="molecule type" value="Genomic_DNA"/>
</dbReference>
<evidence type="ECO:0000256" key="1">
    <source>
        <dbReference type="SAM" id="Phobius"/>
    </source>
</evidence>
<organism evidence="2 3">
    <name type="scientific">Candidatus Staskawiczbacteria bacterium RIFCSPHIGHO2_02_FULL_42_22</name>
    <dbReference type="NCBI Taxonomy" id="1802207"/>
    <lineage>
        <taxon>Bacteria</taxon>
        <taxon>Candidatus Staskawicziibacteriota</taxon>
    </lineage>
</organism>
<reference evidence="2 3" key="1">
    <citation type="journal article" date="2016" name="Nat. Commun.">
        <title>Thousands of microbial genomes shed light on interconnected biogeochemical processes in an aquifer system.</title>
        <authorList>
            <person name="Anantharaman K."/>
            <person name="Brown C.T."/>
            <person name="Hug L.A."/>
            <person name="Sharon I."/>
            <person name="Castelle C.J."/>
            <person name="Probst A.J."/>
            <person name="Thomas B.C."/>
            <person name="Singh A."/>
            <person name="Wilkins M.J."/>
            <person name="Karaoz U."/>
            <person name="Brodie E.L."/>
            <person name="Williams K.H."/>
            <person name="Hubbard S.S."/>
            <person name="Banfield J.F."/>
        </authorList>
    </citation>
    <scope>NUCLEOTIDE SEQUENCE [LARGE SCALE GENOMIC DNA]</scope>
</reference>
<dbReference type="AlphaFoldDB" id="A0A1G2I2D5"/>